<reference evidence="9 10" key="1">
    <citation type="journal article" date="2016" name="Int. J. Syst. Evol. Microbiol.">
        <title>Panacibacter ginsenosidivorans gen. nov., sp. nov., with ginsenoside converting activity isolated from soil of a ginseng field.</title>
        <authorList>
            <person name="Siddiqi M.Z."/>
            <person name="Muhammad Shafi S."/>
            <person name="Choi K.D."/>
            <person name="Im W.T."/>
        </authorList>
    </citation>
    <scope>NUCLEOTIDE SEQUENCE [LARGE SCALE GENOMIC DNA]</scope>
    <source>
        <strain evidence="9 10">Gsoil1550</strain>
    </source>
</reference>
<dbReference type="GO" id="GO:1904680">
    <property type="term" value="F:peptide transmembrane transporter activity"/>
    <property type="evidence" value="ECO:0007669"/>
    <property type="project" value="InterPro"/>
</dbReference>
<keyword evidence="7 8" id="KW-0472">Membrane</keyword>
<evidence type="ECO:0000256" key="8">
    <source>
        <dbReference type="SAM" id="Phobius"/>
    </source>
</evidence>
<feature type="transmembrane region" description="Helical" evidence="8">
    <location>
        <begin position="26"/>
        <end position="45"/>
    </location>
</feature>
<feature type="transmembrane region" description="Helical" evidence="8">
    <location>
        <begin position="226"/>
        <end position="248"/>
    </location>
</feature>
<evidence type="ECO:0000256" key="6">
    <source>
        <dbReference type="ARBA" id="ARBA00022989"/>
    </source>
</evidence>
<comment type="subcellular location">
    <subcellularLocation>
        <location evidence="1">Cell membrane</location>
        <topology evidence="1">Multi-pass membrane protein</topology>
    </subcellularLocation>
</comment>
<dbReference type="KEGG" id="pgin:FRZ67_12915"/>
<evidence type="ECO:0000256" key="3">
    <source>
        <dbReference type="ARBA" id="ARBA00022475"/>
    </source>
</evidence>
<keyword evidence="6 8" id="KW-1133">Transmembrane helix</keyword>
<keyword evidence="4 8" id="KW-0812">Transmembrane</keyword>
<keyword evidence="10" id="KW-1185">Reference proteome</keyword>
<feature type="transmembrane region" description="Helical" evidence="8">
    <location>
        <begin position="541"/>
        <end position="559"/>
    </location>
</feature>
<evidence type="ECO:0000313" key="10">
    <source>
        <dbReference type="Proteomes" id="UP000321533"/>
    </source>
</evidence>
<feature type="transmembrane region" description="Helical" evidence="8">
    <location>
        <begin position="286"/>
        <end position="303"/>
    </location>
</feature>
<dbReference type="EMBL" id="CP042435">
    <property type="protein sequence ID" value="QEC68156.1"/>
    <property type="molecule type" value="Genomic_DNA"/>
</dbReference>
<evidence type="ECO:0000313" key="9">
    <source>
        <dbReference type="EMBL" id="QEC68156.1"/>
    </source>
</evidence>
<protein>
    <submittedName>
        <fullName evidence="9">Peptide MFS transporter</fullName>
    </submittedName>
</protein>
<dbReference type="OrthoDB" id="9772725at2"/>
<feature type="transmembrane region" description="Helical" evidence="8">
    <location>
        <begin position="464"/>
        <end position="487"/>
    </location>
</feature>
<feature type="transmembrane region" description="Helical" evidence="8">
    <location>
        <begin position="185"/>
        <end position="202"/>
    </location>
</feature>
<dbReference type="InterPro" id="IPR036259">
    <property type="entry name" value="MFS_trans_sf"/>
</dbReference>
<feature type="transmembrane region" description="Helical" evidence="8">
    <location>
        <begin position="109"/>
        <end position="128"/>
    </location>
</feature>
<feature type="transmembrane region" description="Helical" evidence="8">
    <location>
        <begin position="149"/>
        <end position="173"/>
    </location>
</feature>
<feature type="transmembrane region" description="Helical" evidence="8">
    <location>
        <begin position="433"/>
        <end position="452"/>
    </location>
</feature>
<dbReference type="CDD" id="cd17346">
    <property type="entry name" value="MFS_DtpA_like"/>
    <property type="match status" value="1"/>
</dbReference>
<gene>
    <name evidence="9" type="ORF">FRZ67_12915</name>
</gene>
<keyword evidence="5" id="KW-0571">Peptide transport</keyword>
<feature type="transmembrane region" description="Helical" evidence="8">
    <location>
        <begin position="51"/>
        <end position="70"/>
    </location>
</feature>
<feature type="transmembrane region" description="Helical" evidence="8">
    <location>
        <begin position="364"/>
        <end position="383"/>
    </location>
</feature>
<evidence type="ECO:0000256" key="4">
    <source>
        <dbReference type="ARBA" id="ARBA00022692"/>
    </source>
</evidence>
<dbReference type="InterPro" id="IPR050171">
    <property type="entry name" value="MFS_Transporters"/>
</dbReference>
<feature type="transmembrane region" description="Helical" evidence="8">
    <location>
        <begin position="254"/>
        <end position="274"/>
    </location>
</feature>
<accession>A0A5B8VBU5</accession>
<dbReference type="Gene3D" id="1.20.1250.20">
    <property type="entry name" value="MFS general substrate transporter like domains"/>
    <property type="match status" value="2"/>
</dbReference>
<dbReference type="PANTHER" id="PTHR23517">
    <property type="entry name" value="RESISTANCE PROTEIN MDTM, PUTATIVE-RELATED-RELATED"/>
    <property type="match status" value="1"/>
</dbReference>
<evidence type="ECO:0000256" key="2">
    <source>
        <dbReference type="ARBA" id="ARBA00022448"/>
    </source>
</evidence>
<organism evidence="9 10">
    <name type="scientific">Panacibacter ginsenosidivorans</name>
    <dbReference type="NCBI Taxonomy" id="1813871"/>
    <lineage>
        <taxon>Bacteria</taxon>
        <taxon>Pseudomonadati</taxon>
        <taxon>Bacteroidota</taxon>
        <taxon>Chitinophagia</taxon>
        <taxon>Chitinophagales</taxon>
        <taxon>Chitinophagaceae</taxon>
        <taxon>Panacibacter</taxon>
    </lineage>
</organism>
<keyword evidence="2" id="KW-0813">Transport</keyword>
<dbReference type="NCBIfam" id="TIGR00924">
    <property type="entry name" value="yjdL_sub1_fam"/>
    <property type="match status" value="1"/>
</dbReference>
<name>A0A5B8VBU5_9BACT</name>
<feature type="transmembrane region" description="Helical" evidence="8">
    <location>
        <begin position="82"/>
        <end position="103"/>
    </location>
</feature>
<dbReference type="GO" id="GO:0005886">
    <property type="term" value="C:plasma membrane"/>
    <property type="evidence" value="ECO:0007669"/>
    <property type="project" value="UniProtKB-SubCell"/>
</dbReference>
<proteinExistence type="predicted"/>
<evidence type="ECO:0000256" key="5">
    <source>
        <dbReference type="ARBA" id="ARBA00022856"/>
    </source>
</evidence>
<dbReference type="InterPro" id="IPR005279">
    <property type="entry name" value="Dipep/tripep_permease"/>
</dbReference>
<sequence>MNQAIEQKGHPKGLYILFATEMWERFNYYGMRAILVLFMTQALMFDKVFASNLYGSYTGLVYLTPLLGGYIADKYWGNKRSIIAGGIVMAIGEFILFFCASLYKSNADISSILFFVGLGLMIAGNGFFKPNISSMVGQLYPKGDHRSDAAYTIFYMGINTGGAIGPFICGLVGNTGNPDDFKWAFLAGGIAMSLSVVVQKIFHDKYVLSPENKTLGLTPATSTKRAISPAVVIGSLLGLSFVTIGLLYIDAKVFSYLTYLLIAAVVFIAFFIFSDKSLSGIEKQRIAVIFIVSFFVVFFWSAFEQAGASLTFFADEQTNRIVGLNIPIWLIIASSAALLFYIYKLFVKTKKTLGSDNDKELRKTVHGLLLLFGLSILGGNIYLLSKGMMSIELNEIPASWFQSLNSIFVVSLAPLFAWLWLKLGKKEPSSPTKMALGLLLLAIGYLWIAFGVNNVAPGIKVSMIWLTGMYALHTCGELCLSPIGLSLVNKLAPFKFASLLMAVWFLANAAANKLAGVLSALYPDNKTTSFFGYQMSNLHEFFMLFVGMAGLASLILFLLTKRLQKMMHMNVQ</sequence>
<feature type="transmembrane region" description="Helical" evidence="8">
    <location>
        <begin position="499"/>
        <end position="521"/>
    </location>
</feature>
<dbReference type="RefSeq" id="WP_147189963.1">
    <property type="nucleotide sequence ID" value="NZ_CP042435.1"/>
</dbReference>
<evidence type="ECO:0000256" key="7">
    <source>
        <dbReference type="ARBA" id="ARBA00023136"/>
    </source>
</evidence>
<dbReference type="AlphaFoldDB" id="A0A5B8VBU5"/>
<dbReference type="InterPro" id="IPR000109">
    <property type="entry name" value="POT_fam"/>
</dbReference>
<keyword evidence="5" id="KW-0653">Protein transport</keyword>
<keyword evidence="3" id="KW-1003">Cell membrane</keyword>
<feature type="transmembrane region" description="Helical" evidence="8">
    <location>
        <begin position="403"/>
        <end position="421"/>
    </location>
</feature>
<dbReference type="Proteomes" id="UP000321533">
    <property type="component" value="Chromosome"/>
</dbReference>
<evidence type="ECO:0000256" key="1">
    <source>
        <dbReference type="ARBA" id="ARBA00004651"/>
    </source>
</evidence>
<dbReference type="Pfam" id="PF00854">
    <property type="entry name" value="PTR2"/>
    <property type="match status" value="2"/>
</dbReference>
<dbReference type="SUPFAM" id="SSF103473">
    <property type="entry name" value="MFS general substrate transporter"/>
    <property type="match status" value="2"/>
</dbReference>
<feature type="transmembrane region" description="Helical" evidence="8">
    <location>
        <begin position="323"/>
        <end position="343"/>
    </location>
</feature>
<dbReference type="PANTHER" id="PTHR23517:SF15">
    <property type="entry name" value="PROTON-DEPENDENT OLIGOPEPTIDE FAMILY TRANSPORT PROTEIN"/>
    <property type="match status" value="1"/>
</dbReference>
<dbReference type="GO" id="GO:0015833">
    <property type="term" value="P:peptide transport"/>
    <property type="evidence" value="ECO:0007669"/>
    <property type="project" value="UniProtKB-KW"/>
</dbReference>